<evidence type="ECO:0000313" key="1">
    <source>
        <dbReference type="EMBL" id="QJA72974.1"/>
    </source>
</evidence>
<reference evidence="1" key="1">
    <citation type="submission" date="2020-03" db="EMBL/GenBank/DDBJ databases">
        <title>The deep terrestrial virosphere.</title>
        <authorList>
            <person name="Holmfeldt K."/>
            <person name="Nilsson E."/>
            <person name="Simone D."/>
            <person name="Lopez-Fernandez M."/>
            <person name="Wu X."/>
            <person name="de Brujin I."/>
            <person name="Lundin D."/>
            <person name="Andersson A."/>
            <person name="Bertilsson S."/>
            <person name="Dopson M."/>
        </authorList>
    </citation>
    <scope>NUCLEOTIDE SEQUENCE</scope>
    <source>
        <strain evidence="1">MM415A02536</strain>
    </source>
</reference>
<dbReference type="AlphaFoldDB" id="A0A6M3JSH4"/>
<name>A0A6M3JSH4_9ZZZZ</name>
<gene>
    <name evidence="1" type="ORF">MM415A02536_0009</name>
</gene>
<accession>A0A6M3JSH4</accession>
<protein>
    <submittedName>
        <fullName evidence="1">Uncharacterized protein</fullName>
    </submittedName>
</protein>
<proteinExistence type="predicted"/>
<dbReference type="EMBL" id="MT141992">
    <property type="protein sequence ID" value="QJA72974.1"/>
    <property type="molecule type" value="Genomic_DNA"/>
</dbReference>
<organism evidence="1">
    <name type="scientific">viral metagenome</name>
    <dbReference type="NCBI Taxonomy" id="1070528"/>
    <lineage>
        <taxon>unclassified sequences</taxon>
        <taxon>metagenomes</taxon>
        <taxon>organismal metagenomes</taxon>
    </lineage>
</organism>
<sequence length="55" mass="6266">MTIEMNIETRVLNLTPNALRAALFSIDNKSVLEDLVTAGENYQKLADKMKKQKEK</sequence>